<gene>
    <name evidence="2" type="ORF">EL26_01130</name>
</gene>
<dbReference type="PANTHER" id="PTHR35596:SF1">
    <property type="entry name" value="MICROBIAL-TYPE PARG CATALYTIC DOMAIN-CONTAINING PROTEIN"/>
    <property type="match status" value="1"/>
</dbReference>
<dbReference type="AlphaFoldDB" id="A0A074LSS1"/>
<dbReference type="OrthoDB" id="9806181at2"/>
<reference evidence="2 3" key="1">
    <citation type="journal article" date="2013" name="Int. J. Syst. Evol. Microbiol.">
        <title>Tumebacillus flagellatus sp. nov., an alpha-amylase/pullulanase-producing bacterium isolated from cassava wastewater.</title>
        <authorList>
            <person name="Wang Q."/>
            <person name="Xie N."/>
            <person name="Qin Y."/>
            <person name="Shen N."/>
            <person name="Zhu J."/>
            <person name="Mi H."/>
            <person name="Huang R."/>
        </authorList>
    </citation>
    <scope>NUCLEOTIDE SEQUENCE [LARGE SCALE GENOMIC DNA]</scope>
    <source>
        <strain evidence="2 3">GST4</strain>
    </source>
</reference>
<proteinExistence type="predicted"/>
<dbReference type="Proteomes" id="UP000027931">
    <property type="component" value="Unassembled WGS sequence"/>
</dbReference>
<evidence type="ECO:0000313" key="3">
    <source>
        <dbReference type="Proteomes" id="UP000027931"/>
    </source>
</evidence>
<dbReference type="PANTHER" id="PTHR35596">
    <property type="entry name" value="DUF2263 DOMAIN-CONTAINING PROTEIN"/>
    <property type="match status" value="1"/>
</dbReference>
<evidence type="ECO:0000259" key="1">
    <source>
        <dbReference type="Pfam" id="PF10021"/>
    </source>
</evidence>
<dbReference type="InterPro" id="IPR043472">
    <property type="entry name" value="Macro_dom-like"/>
</dbReference>
<dbReference type="eggNOG" id="COG4295">
    <property type="taxonomic scope" value="Bacteria"/>
</dbReference>
<dbReference type="InterPro" id="IPR012664">
    <property type="entry name" value="CHP02452"/>
</dbReference>
<comment type="caution">
    <text evidence="2">The sequence shown here is derived from an EMBL/GenBank/DDBJ whole genome shotgun (WGS) entry which is preliminary data.</text>
</comment>
<keyword evidence="3" id="KW-1185">Reference proteome</keyword>
<dbReference type="NCBIfam" id="TIGR02452">
    <property type="entry name" value="TIGR02452 family protein"/>
    <property type="match status" value="1"/>
</dbReference>
<organism evidence="2 3">
    <name type="scientific">Tumebacillus flagellatus</name>
    <dbReference type="NCBI Taxonomy" id="1157490"/>
    <lineage>
        <taxon>Bacteria</taxon>
        <taxon>Bacillati</taxon>
        <taxon>Bacillota</taxon>
        <taxon>Bacilli</taxon>
        <taxon>Bacillales</taxon>
        <taxon>Alicyclobacillaceae</taxon>
        <taxon>Tumebacillus</taxon>
    </lineage>
</organism>
<accession>A0A074LSS1</accession>
<name>A0A074LSS1_9BACL</name>
<dbReference type="PIRSF" id="PIRSF014899">
    <property type="entry name" value="UCP014899"/>
    <property type="match status" value="1"/>
</dbReference>
<protein>
    <recommendedName>
        <fullName evidence="1">Microbial-type PARG catalytic domain-containing protein</fullName>
    </recommendedName>
</protein>
<dbReference type="Gene3D" id="3.40.220.10">
    <property type="entry name" value="Leucine Aminopeptidase, subunit E, domain 1"/>
    <property type="match status" value="1"/>
</dbReference>
<dbReference type="InterPro" id="IPR019261">
    <property type="entry name" value="PARG_cat_microbial"/>
</dbReference>
<dbReference type="STRING" id="1157490.EL26_01130"/>
<dbReference type="EMBL" id="JMIR01000001">
    <property type="protein sequence ID" value="KEO85191.1"/>
    <property type="molecule type" value="Genomic_DNA"/>
</dbReference>
<sequence length="278" mass="30858">MNNRERNQRIAQETVEILNSGSYHIGKDTVHIQPELQQAVAGTVLYKPDGVPVEEMRKVEAPHPTVLEVTNETTLHAAQRLLQAGAPKVAALNFASARNPGGGFLKGSMAQEESLAMSSGLYACISPLRAMYDHNTKVRTGLYSDYMSYAPDVPVFRNDTRSLLPKPHLCSFISAPAVNAKIVREREPHNRGRIDAVMKQRIEKILTVASLHGHTHLVLGAYGCGVFENRATSVAGYFRELLLQDERFCGRFQQVTFAILDRSPAKDMVRAFQQSLRS</sequence>
<feature type="domain" description="Microbial-type PARG catalytic" evidence="1">
    <location>
        <begin position="11"/>
        <end position="158"/>
    </location>
</feature>
<dbReference type="Pfam" id="PF10021">
    <property type="entry name" value="PARG_cat_microb"/>
    <property type="match status" value="1"/>
</dbReference>
<evidence type="ECO:0000313" key="2">
    <source>
        <dbReference type="EMBL" id="KEO85191.1"/>
    </source>
</evidence>